<dbReference type="OrthoDB" id="6375174at2759"/>
<dbReference type="InterPro" id="IPR027417">
    <property type="entry name" value="P-loop_NTPase"/>
</dbReference>
<dbReference type="EMBL" id="CAICTM010001889">
    <property type="protein sequence ID" value="CAB9526803.1"/>
    <property type="molecule type" value="Genomic_DNA"/>
</dbReference>
<evidence type="ECO:0000256" key="1">
    <source>
        <dbReference type="SAM" id="MobiDB-lite"/>
    </source>
</evidence>
<dbReference type="Proteomes" id="UP001153069">
    <property type="component" value="Unassembled WGS sequence"/>
</dbReference>
<evidence type="ECO:0000259" key="3">
    <source>
        <dbReference type="Pfam" id="PF13521"/>
    </source>
</evidence>
<dbReference type="GO" id="GO:0070300">
    <property type="term" value="F:phosphatidic acid binding"/>
    <property type="evidence" value="ECO:0007669"/>
    <property type="project" value="TreeGrafter"/>
</dbReference>
<dbReference type="GO" id="GO:0005525">
    <property type="term" value="F:GTP binding"/>
    <property type="evidence" value="ECO:0007669"/>
    <property type="project" value="TreeGrafter"/>
</dbReference>
<dbReference type="InterPro" id="IPR053227">
    <property type="entry name" value="TRPL-trafficking_regulator"/>
</dbReference>
<dbReference type="SUPFAM" id="SSF52540">
    <property type="entry name" value="P-loop containing nucleoside triphosphate hydrolases"/>
    <property type="match status" value="1"/>
</dbReference>
<evidence type="ECO:0000313" key="4">
    <source>
        <dbReference type="EMBL" id="CAB9526803.1"/>
    </source>
</evidence>
<dbReference type="InterPro" id="IPR038727">
    <property type="entry name" value="NadR/Ttd14_AAA_dom"/>
</dbReference>
<comment type="caution">
    <text evidence="4">The sequence shown here is derived from an EMBL/GenBank/DDBJ whole genome shotgun (WGS) entry which is preliminary data.</text>
</comment>
<feature type="region of interest" description="Disordered" evidence="1">
    <location>
        <begin position="30"/>
        <end position="50"/>
    </location>
</feature>
<dbReference type="GO" id="GO:0035091">
    <property type="term" value="F:phosphatidylinositol binding"/>
    <property type="evidence" value="ECO:0007669"/>
    <property type="project" value="TreeGrafter"/>
</dbReference>
<protein>
    <recommendedName>
        <fullName evidence="3">NadR/Ttd14 AAA domain-containing protein</fullName>
    </recommendedName>
</protein>
<dbReference type="AlphaFoldDB" id="A0A9N8EU75"/>
<dbReference type="PANTHER" id="PTHR34932">
    <property type="entry name" value="TRPL TRANSLOCATION DEFECT PROTEIN 14"/>
    <property type="match status" value="1"/>
</dbReference>
<keyword evidence="2" id="KW-0472">Membrane</keyword>
<organism evidence="4 5">
    <name type="scientific">Seminavis robusta</name>
    <dbReference type="NCBI Taxonomy" id="568900"/>
    <lineage>
        <taxon>Eukaryota</taxon>
        <taxon>Sar</taxon>
        <taxon>Stramenopiles</taxon>
        <taxon>Ochrophyta</taxon>
        <taxon>Bacillariophyta</taxon>
        <taxon>Bacillariophyceae</taxon>
        <taxon>Bacillariophycidae</taxon>
        <taxon>Naviculales</taxon>
        <taxon>Naviculaceae</taxon>
        <taxon>Seminavis</taxon>
    </lineage>
</organism>
<evidence type="ECO:0000313" key="5">
    <source>
        <dbReference type="Proteomes" id="UP001153069"/>
    </source>
</evidence>
<dbReference type="Pfam" id="PF13521">
    <property type="entry name" value="AAA_28"/>
    <property type="match status" value="1"/>
</dbReference>
<feature type="compositionally biased region" description="Basic and acidic residues" evidence="1">
    <location>
        <begin position="33"/>
        <end position="45"/>
    </location>
</feature>
<dbReference type="Gene3D" id="3.40.50.300">
    <property type="entry name" value="P-loop containing nucleotide triphosphate hydrolases"/>
    <property type="match status" value="1"/>
</dbReference>
<proteinExistence type="predicted"/>
<sequence length="321" mass="35268">MGIRDIALAAAASAMAAASLTYWLMLPRRRHSSPKENNPKEEEPLSPRLGLHDLNPILQTAGRAKEPRVAKRYFRNQPNKTHVIRIALTGGPCAGKSSALNYVRQRATAAGFDVYCAPEVATLFLNSGVGYPKSAEQQYTFQSSICILQLALERTLTTIVQGTGRPSIIIYDRGILDTKGYVDNDTWQRILSELSTSGATDAAERPGLFTMGVTEDYVLKRYDGVVHLVTAAEGAQEFYKSGQVTDDSGAAVVRVETLQEALTLDHKMRKAWCAHPHHNVIGNEGSFQDKLNATVQVILKLADETHPAECQRARKSMYQPA</sequence>
<keyword evidence="5" id="KW-1185">Reference proteome</keyword>
<keyword evidence="2" id="KW-0812">Transmembrane</keyword>
<gene>
    <name evidence="4" type="ORF">SEMRO_1891_G303830.1</name>
</gene>
<dbReference type="PANTHER" id="PTHR34932:SF1">
    <property type="entry name" value="TRPL TRANSLOCATION DEFECT PROTEIN 14"/>
    <property type="match status" value="1"/>
</dbReference>
<feature type="transmembrane region" description="Helical" evidence="2">
    <location>
        <begin position="6"/>
        <end position="25"/>
    </location>
</feature>
<evidence type="ECO:0000256" key="2">
    <source>
        <dbReference type="SAM" id="Phobius"/>
    </source>
</evidence>
<reference evidence="4" key="1">
    <citation type="submission" date="2020-06" db="EMBL/GenBank/DDBJ databases">
        <authorList>
            <consortium name="Plant Systems Biology data submission"/>
        </authorList>
    </citation>
    <scope>NUCLEOTIDE SEQUENCE</scope>
    <source>
        <strain evidence="4">D6</strain>
    </source>
</reference>
<name>A0A9N8EU75_9STRA</name>
<feature type="domain" description="NadR/Ttd14 AAA" evidence="3">
    <location>
        <begin position="85"/>
        <end position="290"/>
    </location>
</feature>
<keyword evidence="2" id="KW-1133">Transmembrane helix</keyword>
<accession>A0A9N8EU75</accession>